<name>A0A0P0RPK6_9BURK</name>
<geneLocation type="plasmid" evidence="3"/>
<dbReference type="RefSeq" id="WP_035993212.1">
    <property type="nucleotide sequence ID" value="NZ_CP012748.1"/>
</dbReference>
<protein>
    <submittedName>
        <fullName evidence="2">Putative secretion system X transmembrane protein 1</fullName>
    </submittedName>
</protein>
<feature type="transmembrane region" description="Helical" evidence="1">
    <location>
        <begin position="21"/>
        <end position="39"/>
    </location>
</feature>
<keyword evidence="1 2" id="KW-0812">Transmembrane</keyword>
<dbReference type="EMBL" id="CP012748">
    <property type="protein sequence ID" value="ALL70982.1"/>
    <property type="molecule type" value="Genomic_DNA"/>
</dbReference>
<keyword evidence="1" id="KW-1133">Transmembrane helix</keyword>
<keyword evidence="1" id="KW-0472">Membrane</keyword>
<organism evidence="2 3">
    <name type="scientific">Paraburkholderia caribensis MBA4</name>
    <dbReference type="NCBI Taxonomy" id="1323664"/>
    <lineage>
        <taxon>Bacteria</taxon>
        <taxon>Pseudomonadati</taxon>
        <taxon>Pseudomonadota</taxon>
        <taxon>Betaproteobacteria</taxon>
        <taxon>Burkholderiales</taxon>
        <taxon>Burkholderiaceae</taxon>
        <taxon>Paraburkholderia</taxon>
    </lineage>
</organism>
<evidence type="ECO:0000313" key="2">
    <source>
        <dbReference type="EMBL" id="ALL70982.1"/>
    </source>
</evidence>
<keyword evidence="2" id="KW-0614">Plasmid</keyword>
<dbReference type="GeneID" id="69974387"/>
<gene>
    <name evidence="2" type="ORF">K788_0002189</name>
</gene>
<evidence type="ECO:0000313" key="3">
    <source>
        <dbReference type="Proteomes" id="UP000019146"/>
    </source>
</evidence>
<reference evidence="2 3" key="1">
    <citation type="journal article" date="2014" name="Genome Announc.">
        <title>Draft Genome Sequence of the Haloacid-Degrading Burkholderia caribensis Strain MBA4.</title>
        <authorList>
            <person name="Pan Y."/>
            <person name="Kong K.F."/>
            <person name="Tsang J.S."/>
        </authorList>
    </citation>
    <scope>NUCLEOTIDE SEQUENCE [LARGE SCALE GENOMIC DNA]</scope>
    <source>
        <strain evidence="2 3">MBA4</strain>
        <plasmid evidence="3">Plasmid</plasmid>
    </source>
</reference>
<evidence type="ECO:0000256" key="1">
    <source>
        <dbReference type="SAM" id="Phobius"/>
    </source>
</evidence>
<sequence>MIQRLDIDFARRRLRVPPAGLIVLCMAICALLASGVRLWQAFDDNGQAQERLDEARHRGFAKAHLVRAQPTPAAMHAEKQSLAVLSELTVPWQDLLSIVEDYPDHDVALIGIDQNPVQSQIRITAEAKNFDAMIAYLRYLQSSKLLREAVLNDHEIEANVPGTPVRFQVTAVWSRS</sequence>
<proteinExistence type="predicted"/>
<dbReference type="AlphaFoldDB" id="A0A0P0RPK6"/>
<accession>A0A0P0RPK6</accession>
<dbReference type="KEGG" id="bcai:K788_0002189"/>
<dbReference type="Proteomes" id="UP000019146">
    <property type="component" value="Plasmid unnamed"/>
</dbReference>